<dbReference type="InterPro" id="IPR012779">
    <property type="entry name" value="Peptidase_M1_pepN"/>
</dbReference>
<dbReference type="InterPro" id="IPR001930">
    <property type="entry name" value="Peptidase_M1"/>
</dbReference>
<comment type="cofactor">
    <cofactor evidence="2">
        <name>Zn(2+)</name>
        <dbReference type="ChEBI" id="CHEBI:29105"/>
    </cofactor>
</comment>
<feature type="domain" description="Peptidase M1 alanyl aminopeptidase C-terminal" evidence="15">
    <location>
        <begin position="567"/>
        <end position="895"/>
    </location>
</feature>
<evidence type="ECO:0000313" key="18">
    <source>
        <dbReference type="Proteomes" id="UP000648984"/>
    </source>
</evidence>
<keyword evidence="7" id="KW-0645">Protease</keyword>
<dbReference type="InterPro" id="IPR045357">
    <property type="entry name" value="Aminopeptidase_N-like_N"/>
</dbReference>
<dbReference type="Pfam" id="PF17432">
    <property type="entry name" value="DUF3458_C"/>
    <property type="match status" value="1"/>
</dbReference>
<dbReference type="PANTHER" id="PTHR46322">
    <property type="entry name" value="PUROMYCIN-SENSITIVE AMINOPEPTIDASE"/>
    <property type="match status" value="1"/>
</dbReference>
<sequence length="896" mass="98253">MKTEHAPSIQRSDYTPLAWNVDGVDLHFALDPAATVVTSRLRCSRNTQIAPAPLRLLGEDLEVLGLTVDGVEAAPGLVTQGEGWLEIALEGRSAEVGIVTRINPQSNTSLSGLYVSRGGFFTQCEAEGFRRITWFPDRPDAMTRFTVTLEADAASCPVLLSNGNLIEQGPLAGGRHYARWEDPFPKPSYLFALVAAKLVALERRVTTASGREVLLQVWVEEGNLDRTEHAMDSLIHSMRWDEEVFGLELDLDRFMIVAVSDFNMGAMENKGLNIFNAKYVLAKPDTATDVDYEHIESVVAHEYFHNWTGNRVTCRDWFQLTLKEGLTVFRDQQFSADMLAVAAGDAGAASARAVKRIDDVRVLRAVQFAEDAGPMAHPIRPDSYQEINNFYTATVYEKGAEVIRMLHTLLGAEGFRNGMDLYFSYHDGQAVTCDDFVDCMAEANGHDLDQFMRWYSQAGTPHVKAAGAYDAASRSYTLMLSQHTPPTPGQTDKQPLLIPVAVGLIGPDGRDLPLRLEGENHAGVTTRVLELSEVEQSFRFLDVAVEPVPSVLRGFSAPVILDLAEDDARLAFRMAHDTDAFNRWDAAQRFAERVILVLTADAAAGRTLAVPADFVAAFRALLNDAALDPAFRAQAMTLPSEGYLIERMQPADPAPLRVALMHLMRALGTHLADDWLALCRTLEVTGPYRYHPTDAGRRALGNLALKYLAAAGVPEGLAWAQAQFARFGNMTEGVGALAALVQSASPAREAALGAFHARYRDDALVLDKWFALQAGAWRWDATAAPVLERVRALMVDPAFSLANPNKVYALLGSFFRANPAEFHAADGSGYAFWADQVIALDARNPQVAARMARSLENWQRFTPALQALIRVQLERVAGATGLSPDVTEIVEKALAD</sequence>
<evidence type="ECO:0000256" key="10">
    <source>
        <dbReference type="ARBA" id="ARBA00022833"/>
    </source>
</evidence>
<evidence type="ECO:0000259" key="16">
    <source>
        <dbReference type="Pfam" id="PF17900"/>
    </source>
</evidence>
<accession>A0ABX1QDU0</accession>
<dbReference type="CDD" id="cd09600">
    <property type="entry name" value="M1_APN"/>
    <property type="match status" value="1"/>
</dbReference>
<evidence type="ECO:0000256" key="5">
    <source>
        <dbReference type="ARBA" id="ARBA00015611"/>
    </source>
</evidence>
<dbReference type="EMBL" id="WTVQ01000015">
    <property type="protein sequence ID" value="NMG75250.1"/>
    <property type="molecule type" value="Genomic_DNA"/>
</dbReference>
<keyword evidence="10" id="KW-0862">Zinc</keyword>
<proteinExistence type="inferred from homology"/>
<comment type="catalytic activity">
    <reaction evidence="1">
        <text>Release of an N-terminal amino acid, Xaa-|-Yaa- from a peptide, amide or arylamide. Xaa is preferably Ala, but may be most amino acids including Pro (slow action). When a terminal hydrophobic residue is followed by a prolyl residue, the two may be released as an intact Xaa-Pro dipeptide.</text>
        <dbReference type="EC" id="3.4.11.2"/>
    </reaction>
</comment>
<evidence type="ECO:0000256" key="9">
    <source>
        <dbReference type="ARBA" id="ARBA00022801"/>
    </source>
</evidence>
<dbReference type="Gene3D" id="2.60.40.1840">
    <property type="match status" value="1"/>
</dbReference>
<gene>
    <name evidence="17" type="primary">pepN</name>
    <name evidence="17" type="ORF">GPA25_10830</name>
</gene>
<dbReference type="EC" id="3.4.11.2" evidence="4 12"/>
<keyword evidence="18" id="KW-1185">Reference proteome</keyword>
<dbReference type="InterPro" id="IPR037144">
    <property type="entry name" value="Peptidase_M1_pepN_C_sf"/>
</dbReference>
<evidence type="ECO:0000256" key="3">
    <source>
        <dbReference type="ARBA" id="ARBA00010136"/>
    </source>
</evidence>
<dbReference type="Pfam" id="PF17900">
    <property type="entry name" value="Peptidase_M1_N"/>
    <property type="match status" value="1"/>
</dbReference>
<dbReference type="InterPro" id="IPR027268">
    <property type="entry name" value="Peptidase_M4/M1_CTD_sf"/>
</dbReference>
<comment type="similarity">
    <text evidence="3">Belongs to the peptidase M1 family.</text>
</comment>
<evidence type="ECO:0000256" key="7">
    <source>
        <dbReference type="ARBA" id="ARBA00022670"/>
    </source>
</evidence>
<evidence type="ECO:0000313" key="17">
    <source>
        <dbReference type="EMBL" id="NMG75250.1"/>
    </source>
</evidence>
<dbReference type="Proteomes" id="UP000648984">
    <property type="component" value="Unassembled WGS sequence"/>
</dbReference>
<dbReference type="InterPro" id="IPR024601">
    <property type="entry name" value="Peptidase_M1_pepN_C"/>
</dbReference>
<dbReference type="Gene3D" id="3.30.2010.30">
    <property type="match status" value="1"/>
</dbReference>
<dbReference type="SUPFAM" id="SSF55486">
    <property type="entry name" value="Metalloproteases ('zincins'), catalytic domain"/>
    <property type="match status" value="1"/>
</dbReference>
<dbReference type="GO" id="GO:0004177">
    <property type="term" value="F:aminopeptidase activity"/>
    <property type="evidence" value="ECO:0007669"/>
    <property type="project" value="UniProtKB-KW"/>
</dbReference>
<reference evidence="17 18" key="1">
    <citation type="submission" date="2019-12" db="EMBL/GenBank/DDBJ databases">
        <title>Comparative genomics gives insights into the taxonomy of the Azoarcus-Aromatoleum group and reveals separate origins of nif in the plant-associated Azoarcus and non-plant-associated Aromatoleum sub-groups.</title>
        <authorList>
            <person name="Lafos M."/>
            <person name="Maluk M."/>
            <person name="Batista M."/>
            <person name="Junghare M."/>
            <person name="Carmona M."/>
            <person name="Faoro H."/>
            <person name="Cruz L.M."/>
            <person name="Battistoni F."/>
            <person name="De Souza E."/>
            <person name="Pedrosa F."/>
            <person name="Chen W.-M."/>
            <person name="Poole P.S."/>
            <person name="Dixon R.A."/>
            <person name="James E.K."/>
        </authorList>
    </citation>
    <scope>NUCLEOTIDE SEQUENCE [LARGE SCALE GENOMIC DNA]</scope>
    <source>
        <strain evidence="17 18">22Lin</strain>
    </source>
</reference>
<evidence type="ECO:0000256" key="1">
    <source>
        <dbReference type="ARBA" id="ARBA00000098"/>
    </source>
</evidence>
<dbReference type="RefSeq" id="WP_169260394.1">
    <property type="nucleotide sequence ID" value="NZ_WTVQ01000015.1"/>
</dbReference>
<name>A0ABX1QDU0_9RHOO</name>
<dbReference type="Gene3D" id="1.10.390.10">
    <property type="entry name" value="Neutral Protease Domain 2"/>
    <property type="match status" value="1"/>
</dbReference>
<dbReference type="InterPro" id="IPR042097">
    <property type="entry name" value="Aminopeptidase_N-like_N_sf"/>
</dbReference>
<comment type="caution">
    <text evidence="17">The sequence shown here is derived from an EMBL/GenBank/DDBJ whole genome shotgun (WGS) entry which is preliminary data.</text>
</comment>
<protein>
    <recommendedName>
        <fullName evidence="5 12">Aminopeptidase N</fullName>
        <ecNumber evidence="4 12">3.4.11.2</ecNumber>
    </recommendedName>
</protein>
<dbReference type="InterPro" id="IPR038438">
    <property type="entry name" value="PepN_Ig-like_sf"/>
</dbReference>
<dbReference type="PRINTS" id="PR00756">
    <property type="entry name" value="ALADIPTASE"/>
</dbReference>
<evidence type="ECO:0000256" key="8">
    <source>
        <dbReference type="ARBA" id="ARBA00022723"/>
    </source>
</evidence>
<dbReference type="NCBIfam" id="TIGR02414">
    <property type="entry name" value="pepN_proteo"/>
    <property type="match status" value="1"/>
</dbReference>
<dbReference type="SUPFAM" id="SSF63737">
    <property type="entry name" value="Leukotriene A4 hydrolase N-terminal domain"/>
    <property type="match status" value="1"/>
</dbReference>
<evidence type="ECO:0000259" key="13">
    <source>
        <dbReference type="Pfam" id="PF01433"/>
    </source>
</evidence>
<dbReference type="Pfam" id="PF01433">
    <property type="entry name" value="Peptidase_M1"/>
    <property type="match status" value="1"/>
</dbReference>
<dbReference type="InterPro" id="IPR014782">
    <property type="entry name" value="Peptidase_M1_dom"/>
</dbReference>
<organism evidence="17 18">
    <name type="scientific">Aromatoleum diolicum</name>
    <dbReference type="NCBI Taxonomy" id="75796"/>
    <lineage>
        <taxon>Bacteria</taxon>
        <taxon>Pseudomonadati</taxon>
        <taxon>Pseudomonadota</taxon>
        <taxon>Betaproteobacteria</taxon>
        <taxon>Rhodocyclales</taxon>
        <taxon>Rhodocyclaceae</taxon>
        <taxon>Aromatoleum</taxon>
    </lineage>
</organism>
<dbReference type="Pfam" id="PF11940">
    <property type="entry name" value="DUF3458"/>
    <property type="match status" value="1"/>
</dbReference>
<feature type="domain" description="Peptidase M1 alanyl aminopeptidase Ig-like fold" evidence="14">
    <location>
        <begin position="459"/>
        <end position="562"/>
    </location>
</feature>
<keyword evidence="11" id="KW-0482">Metalloprotease</keyword>
<evidence type="ECO:0000256" key="4">
    <source>
        <dbReference type="ARBA" id="ARBA00012564"/>
    </source>
</evidence>
<keyword evidence="9 17" id="KW-0378">Hydrolase</keyword>
<evidence type="ECO:0000256" key="12">
    <source>
        <dbReference type="NCBIfam" id="TIGR02414"/>
    </source>
</evidence>
<dbReference type="Gene3D" id="2.60.40.1730">
    <property type="entry name" value="tricorn interacting facor f3 domain"/>
    <property type="match status" value="1"/>
</dbReference>
<evidence type="ECO:0000259" key="15">
    <source>
        <dbReference type="Pfam" id="PF17432"/>
    </source>
</evidence>
<dbReference type="Gene3D" id="1.25.50.10">
    <property type="entry name" value="Peptidase M1, alanyl aminopeptidase, C-terminal domain"/>
    <property type="match status" value="1"/>
</dbReference>
<evidence type="ECO:0000256" key="11">
    <source>
        <dbReference type="ARBA" id="ARBA00023049"/>
    </source>
</evidence>
<evidence type="ECO:0000256" key="2">
    <source>
        <dbReference type="ARBA" id="ARBA00001947"/>
    </source>
</evidence>
<keyword evidence="6 17" id="KW-0031">Aminopeptidase</keyword>
<evidence type="ECO:0000259" key="14">
    <source>
        <dbReference type="Pfam" id="PF11940"/>
    </source>
</evidence>
<feature type="domain" description="Aminopeptidase N-like N-terminal" evidence="16">
    <location>
        <begin position="107"/>
        <end position="190"/>
    </location>
</feature>
<dbReference type="PANTHER" id="PTHR46322:SF1">
    <property type="entry name" value="PUROMYCIN-SENSITIVE AMINOPEPTIDASE"/>
    <property type="match status" value="1"/>
</dbReference>
<evidence type="ECO:0000256" key="6">
    <source>
        <dbReference type="ARBA" id="ARBA00022438"/>
    </source>
</evidence>
<dbReference type="InterPro" id="IPR035414">
    <property type="entry name" value="Peptidase_M1_pepN_Ig-like"/>
</dbReference>
<feature type="domain" description="Peptidase M1 membrane alanine aminopeptidase" evidence="13">
    <location>
        <begin position="230"/>
        <end position="454"/>
    </location>
</feature>
<keyword evidence="8" id="KW-0479">Metal-binding</keyword>